<dbReference type="InterPro" id="IPR044049">
    <property type="entry name" value="EccD_transm"/>
</dbReference>
<dbReference type="Gene3D" id="3.10.20.90">
    <property type="entry name" value="Phosphatidylinositol 3-kinase Catalytic Subunit, Chain A, domain 1"/>
    <property type="match status" value="1"/>
</dbReference>
<organism evidence="9 10">
    <name type="scientific">Streptomyces aureus</name>
    <dbReference type="NCBI Taxonomy" id="193461"/>
    <lineage>
        <taxon>Bacteria</taxon>
        <taxon>Bacillati</taxon>
        <taxon>Actinomycetota</taxon>
        <taxon>Actinomycetes</taxon>
        <taxon>Kitasatosporales</taxon>
        <taxon>Streptomycetaceae</taxon>
        <taxon>Streptomyces</taxon>
    </lineage>
</organism>
<evidence type="ECO:0000256" key="3">
    <source>
        <dbReference type="ARBA" id="ARBA00022475"/>
    </source>
</evidence>
<evidence type="ECO:0000256" key="1">
    <source>
        <dbReference type="ARBA" id="ARBA00004651"/>
    </source>
</evidence>
<evidence type="ECO:0000259" key="8">
    <source>
        <dbReference type="Pfam" id="PF19053"/>
    </source>
</evidence>
<dbReference type="Pfam" id="PF08817">
    <property type="entry name" value="YukD"/>
    <property type="match status" value="1"/>
</dbReference>
<keyword evidence="5 7" id="KW-1133">Transmembrane helix</keyword>
<evidence type="ECO:0000256" key="2">
    <source>
        <dbReference type="ARBA" id="ARBA00006162"/>
    </source>
</evidence>
<dbReference type="RefSeq" id="WP_372564461.1">
    <property type="nucleotide sequence ID" value="NZ_JBGOSP010000013.1"/>
</dbReference>
<dbReference type="EMBL" id="JBGOSP010000013">
    <property type="protein sequence ID" value="MFA3839713.1"/>
    <property type="molecule type" value="Genomic_DNA"/>
</dbReference>
<evidence type="ECO:0000256" key="7">
    <source>
        <dbReference type="SAM" id="Phobius"/>
    </source>
</evidence>
<evidence type="ECO:0000256" key="4">
    <source>
        <dbReference type="ARBA" id="ARBA00022692"/>
    </source>
</evidence>
<feature type="transmembrane region" description="Helical" evidence="7">
    <location>
        <begin position="385"/>
        <end position="405"/>
    </location>
</feature>
<comment type="similarity">
    <text evidence="2">Belongs to the EccD/Snm4 family.</text>
</comment>
<reference evidence="9 10" key="1">
    <citation type="submission" date="2024-08" db="EMBL/GenBank/DDBJ databases">
        <title>Genome sequence of Streptomyces aureus CACIA-1.46HGO.</title>
        <authorList>
            <person name="Evangelista-Martinez Z."/>
        </authorList>
    </citation>
    <scope>NUCLEOTIDE SEQUENCE [LARGE SCALE GENOMIC DNA]</scope>
    <source>
        <strain evidence="9 10">CACIA-1.46HGO</strain>
    </source>
</reference>
<keyword evidence="4 7" id="KW-0812">Transmembrane</keyword>
<dbReference type="InterPro" id="IPR006707">
    <property type="entry name" value="T7SS_EccD"/>
</dbReference>
<dbReference type="NCBIfam" id="TIGR03920">
    <property type="entry name" value="T7SS_EccD"/>
    <property type="match status" value="1"/>
</dbReference>
<accession>A0ABV4SRW1</accession>
<dbReference type="InterPro" id="IPR024962">
    <property type="entry name" value="YukD-like"/>
</dbReference>
<evidence type="ECO:0000313" key="10">
    <source>
        <dbReference type="Proteomes" id="UP001571476"/>
    </source>
</evidence>
<comment type="subcellular location">
    <subcellularLocation>
        <location evidence="1">Cell membrane</location>
        <topology evidence="1">Multi-pass membrane protein</topology>
    </subcellularLocation>
</comment>
<feature type="transmembrane region" description="Helical" evidence="7">
    <location>
        <begin position="223"/>
        <end position="244"/>
    </location>
</feature>
<keyword evidence="10" id="KW-1185">Reference proteome</keyword>
<feature type="transmembrane region" description="Helical" evidence="7">
    <location>
        <begin position="138"/>
        <end position="160"/>
    </location>
</feature>
<keyword evidence="3" id="KW-1003">Cell membrane</keyword>
<feature type="transmembrane region" description="Helical" evidence="7">
    <location>
        <begin position="197"/>
        <end position="216"/>
    </location>
</feature>
<feature type="transmembrane region" description="Helical" evidence="7">
    <location>
        <begin position="329"/>
        <end position="348"/>
    </location>
</feature>
<evidence type="ECO:0000256" key="6">
    <source>
        <dbReference type="ARBA" id="ARBA00023136"/>
    </source>
</evidence>
<feature type="transmembrane region" description="Helical" evidence="7">
    <location>
        <begin position="425"/>
        <end position="444"/>
    </location>
</feature>
<sequence length="449" mass="44611">MSTGPLSRTALSRVTLVGARGRVELVLPSREPLGMLLPEVLRLLDDDGSPHTSHHRLIAADGSALEADSTLESAGVSDGAVLRLVPVEDSASVPAAHADIDLRTWCWRPAARRVVAGAATVVWAVLAGLLARQGQAEALSAVGGTLLAAATLAALAGALLGRAGDKGLATTLITTAGAVGVLGAWTLADAHDWPGAARLACAGGVVAGALLLLGLFSPLGRSGVVGAAAVAGCGVCWEAALALQSGGGTAQESARAGALVAVASVVALGLLPRLALKASGLSGLDDRRSGGASVSRYRVSTALAAAHRELALASGVLAVSAAVAAVCALRAPTVWTVLLAVAVALVLAMRARAFPLTGEVVVLLAAGAVVAVGLAWVWLDDGSGAAGPPAALVVLALMSLGVLAARPSERVRVRLRRAGDVLESVGVIALLPLVIGVFGVYGRLLGTFA</sequence>
<protein>
    <submittedName>
        <fullName evidence="9">Type VII secretion integral membrane protein EccD</fullName>
    </submittedName>
</protein>
<feature type="transmembrane region" description="Helical" evidence="7">
    <location>
        <begin position="256"/>
        <end position="276"/>
    </location>
</feature>
<dbReference type="Pfam" id="PF19053">
    <property type="entry name" value="EccD"/>
    <property type="match status" value="1"/>
</dbReference>
<feature type="transmembrane region" description="Helical" evidence="7">
    <location>
        <begin position="360"/>
        <end position="379"/>
    </location>
</feature>
<feature type="transmembrane region" description="Helical" evidence="7">
    <location>
        <begin position="297"/>
        <end position="323"/>
    </location>
</feature>
<feature type="transmembrane region" description="Helical" evidence="7">
    <location>
        <begin position="167"/>
        <end position="185"/>
    </location>
</feature>
<keyword evidence="6 7" id="KW-0472">Membrane</keyword>
<gene>
    <name evidence="9" type="primary">eccD</name>
    <name evidence="9" type="ORF">ACEG43_26655</name>
</gene>
<evidence type="ECO:0000313" key="9">
    <source>
        <dbReference type="EMBL" id="MFA3839713.1"/>
    </source>
</evidence>
<dbReference type="Proteomes" id="UP001571476">
    <property type="component" value="Unassembled WGS sequence"/>
</dbReference>
<proteinExistence type="inferred from homology"/>
<feature type="domain" description="EccD-like transmembrane" evidence="8">
    <location>
        <begin position="111"/>
        <end position="446"/>
    </location>
</feature>
<feature type="transmembrane region" description="Helical" evidence="7">
    <location>
        <begin position="114"/>
        <end position="132"/>
    </location>
</feature>
<evidence type="ECO:0000256" key="5">
    <source>
        <dbReference type="ARBA" id="ARBA00022989"/>
    </source>
</evidence>
<name>A0ABV4SRW1_9ACTN</name>
<comment type="caution">
    <text evidence="9">The sequence shown here is derived from an EMBL/GenBank/DDBJ whole genome shotgun (WGS) entry which is preliminary data.</text>
</comment>